<accession>A0A6J5LAT3</accession>
<sequence length="36" mass="4062">MPVQTIYALMIIVPFAAFCVYTAVHCYRVISRQAGK</sequence>
<gene>
    <name evidence="2" type="ORF">UFOVP121_63</name>
    <name evidence="3" type="ORF">UFOVP277_68</name>
</gene>
<keyword evidence="1" id="KW-0472">Membrane</keyword>
<evidence type="ECO:0000313" key="3">
    <source>
        <dbReference type="EMBL" id="CAB4135082.1"/>
    </source>
</evidence>
<feature type="transmembrane region" description="Helical" evidence="1">
    <location>
        <begin position="6"/>
        <end position="30"/>
    </location>
</feature>
<protein>
    <submittedName>
        <fullName evidence="2">Uncharacterized protein</fullName>
    </submittedName>
</protein>
<reference evidence="2" key="1">
    <citation type="submission" date="2020-04" db="EMBL/GenBank/DDBJ databases">
        <authorList>
            <person name="Chiriac C."/>
            <person name="Salcher M."/>
            <person name="Ghai R."/>
            <person name="Kavagutti S V."/>
        </authorList>
    </citation>
    <scope>NUCLEOTIDE SEQUENCE</scope>
</reference>
<keyword evidence="1" id="KW-0812">Transmembrane</keyword>
<dbReference type="EMBL" id="LR796243">
    <property type="protein sequence ID" value="CAB4131145.1"/>
    <property type="molecule type" value="Genomic_DNA"/>
</dbReference>
<proteinExistence type="predicted"/>
<organism evidence="2">
    <name type="scientific">uncultured Caudovirales phage</name>
    <dbReference type="NCBI Taxonomy" id="2100421"/>
    <lineage>
        <taxon>Viruses</taxon>
        <taxon>Duplodnaviria</taxon>
        <taxon>Heunggongvirae</taxon>
        <taxon>Uroviricota</taxon>
        <taxon>Caudoviricetes</taxon>
        <taxon>Peduoviridae</taxon>
        <taxon>Maltschvirus</taxon>
        <taxon>Maltschvirus maltsch</taxon>
    </lineage>
</organism>
<name>A0A6J5LAT3_9CAUD</name>
<dbReference type="EMBL" id="LR796293">
    <property type="protein sequence ID" value="CAB4135082.1"/>
    <property type="molecule type" value="Genomic_DNA"/>
</dbReference>
<evidence type="ECO:0000256" key="1">
    <source>
        <dbReference type="SAM" id="Phobius"/>
    </source>
</evidence>
<evidence type="ECO:0000313" key="2">
    <source>
        <dbReference type="EMBL" id="CAB4131145.1"/>
    </source>
</evidence>
<keyword evidence="1" id="KW-1133">Transmembrane helix</keyword>